<feature type="compositionally biased region" description="Basic and acidic residues" evidence="1">
    <location>
        <begin position="14"/>
        <end position="25"/>
    </location>
</feature>
<feature type="compositionally biased region" description="Polar residues" evidence="1">
    <location>
        <begin position="209"/>
        <end position="221"/>
    </location>
</feature>
<evidence type="ECO:0008006" key="4">
    <source>
        <dbReference type="Google" id="ProtNLM"/>
    </source>
</evidence>
<protein>
    <recommendedName>
        <fullName evidence="4">BHLH domain-containing protein</fullName>
    </recommendedName>
</protein>
<feature type="non-terminal residue" evidence="2">
    <location>
        <position position="243"/>
    </location>
</feature>
<reference evidence="2" key="1">
    <citation type="submission" date="2023-06" db="EMBL/GenBank/DDBJ databases">
        <authorList>
            <person name="Delattre M."/>
        </authorList>
    </citation>
    <scope>NUCLEOTIDE SEQUENCE</scope>
    <source>
        <strain evidence="2">AF72</strain>
    </source>
</reference>
<name>A0AA36DCG1_9BILA</name>
<evidence type="ECO:0000313" key="2">
    <source>
        <dbReference type="EMBL" id="CAJ0583825.1"/>
    </source>
</evidence>
<dbReference type="AlphaFoldDB" id="A0AA36DCG1"/>
<gene>
    <name evidence="2" type="ORF">MSPICULIGERA_LOCUS21894</name>
</gene>
<proteinExistence type="predicted"/>
<comment type="caution">
    <text evidence="2">The sequence shown here is derived from an EMBL/GenBank/DDBJ whole genome shotgun (WGS) entry which is preliminary data.</text>
</comment>
<organism evidence="2 3">
    <name type="scientific">Mesorhabditis spiculigera</name>
    <dbReference type="NCBI Taxonomy" id="96644"/>
    <lineage>
        <taxon>Eukaryota</taxon>
        <taxon>Metazoa</taxon>
        <taxon>Ecdysozoa</taxon>
        <taxon>Nematoda</taxon>
        <taxon>Chromadorea</taxon>
        <taxon>Rhabditida</taxon>
        <taxon>Rhabditina</taxon>
        <taxon>Rhabditomorpha</taxon>
        <taxon>Rhabditoidea</taxon>
        <taxon>Rhabditidae</taxon>
        <taxon>Mesorhabditinae</taxon>
        <taxon>Mesorhabditis</taxon>
    </lineage>
</organism>
<accession>A0AA36DCG1</accession>
<sequence length="243" mass="26728">MSPPNPKKSLSDAQHNKQQKERERRQRIEQGTELLKEKLIEAHEAGIHVNHGRNEIADIYQASANVIALLLQMHKDSLNGLDDIKKMHQEMEKHYKAGFAAGRRSAQKDTEMNAEYAFPERPASAPAPSTSSASQVEVPVAPLAPVVPMASNLSMAAQQFMLQNILQPNHLAGLMSPMMTPTFIPLQYNQLLSPASVFAHYAALAKQNAFTPPGSRSTSPAQKEKSASTATDRKRKAKDEVAE</sequence>
<keyword evidence="3" id="KW-1185">Reference proteome</keyword>
<dbReference type="EMBL" id="CATQJA010002665">
    <property type="protein sequence ID" value="CAJ0583825.1"/>
    <property type="molecule type" value="Genomic_DNA"/>
</dbReference>
<dbReference type="Proteomes" id="UP001177023">
    <property type="component" value="Unassembled WGS sequence"/>
</dbReference>
<feature type="region of interest" description="Disordered" evidence="1">
    <location>
        <begin position="209"/>
        <end position="243"/>
    </location>
</feature>
<evidence type="ECO:0000256" key="1">
    <source>
        <dbReference type="SAM" id="MobiDB-lite"/>
    </source>
</evidence>
<evidence type="ECO:0000313" key="3">
    <source>
        <dbReference type="Proteomes" id="UP001177023"/>
    </source>
</evidence>
<feature type="region of interest" description="Disordered" evidence="1">
    <location>
        <begin position="1"/>
        <end position="25"/>
    </location>
</feature>